<feature type="transmembrane region" description="Helical" evidence="1">
    <location>
        <begin position="83"/>
        <end position="103"/>
    </location>
</feature>
<keyword evidence="3" id="KW-1185">Reference proteome</keyword>
<dbReference type="InterPro" id="IPR052712">
    <property type="entry name" value="Acid_resist_chaperone_HdeD"/>
</dbReference>
<dbReference type="Proteomes" id="UP000669179">
    <property type="component" value="Unassembled WGS sequence"/>
</dbReference>
<feature type="transmembrane region" description="Helical" evidence="1">
    <location>
        <begin position="166"/>
        <end position="191"/>
    </location>
</feature>
<feature type="transmembrane region" description="Helical" evidence="1">
    <location>
        <begin position="26"/>
        <end position="48"/>
    </location>
</feature>
<reference evidence="2" key="1">
    <citation type="submission" date="2021-03" db="EMBL/GenBank/DDBJ databases">
        <authorList>
            <person name="Kanchanasin P."/>
            <person name="Saeng-In P."/>
            <person name="Phongsopitanun W."/>
            <person name="Yuki M."/>
            <person name="Kudo T."/>
            <person name="Ohkuma M."/>
            <person name="Tanasupawat S."/>
        </authorList>
    </citation>
    <scope>NUCLEOTIDE SEQUENCE</scope>
    <source>
        <strain evidence="2">GKU 128</strain>
    </source>
</reference>
<keyword evidence="1" id="KW-0472">Membrane</keyword>
<evidence type="ECO:0000313" key="2">
    <source>
        <dbReference type="EMBL" id="MBO2447412.1"/>
    </source>
</evidence>
<dbReference type="PANTHER" id="PTHR34989:SF1">
    <property type="entry name" value="PROTEIN HDED"/>
    <property type="match status" value="1"/>
</dbReference>
<feature type="transmembrane region" description="Helical" evidence="1">
    <location>
        <begin position="55"/>
        <end position="77"/>
    </location>
</feature>
<dbReference type="EMBL" id="JAGEOJ010000004">
    <property type="protein sequence ID" value="MBO2447412.1"/>
    <property type="molecule type" value="Genomic_DNA"/>
</dbReference>
<dbReference type="RefSeq" id="WP_208255067.1">
    <property type="nucleotide sequence ID" value="NZ_JAGEOJ010000004.1"/>
</dbReference>
<feature type="transmembrane region" description="Helical" evidence="1">
    <location>
        <begin position="142"/>
        <end position="161"/>
    </location>
</feature>
<dbReference type="InterPro" id="IPR005325">
    <property type="entry name" value="DUF308_memb"/>
</dbReference>
<gene>
    <name evidence="2" type="ORF">J4573_09970</name>
</gene>
<protein>
    <submittedName>
        <fullName evidence="2">DUF308 domain-containing protein</fullName>
    </submittedName>
</protein>
<comment type="caution">
    <text evidence="2">The sequence shown here is derived from an EMBL/GenBank/DDBJ whole genome shotgun (WGS) entry which is preliminary data.</text>
</comment>
<proteinExistence type="predicted"/>
<organism evidence="2 3">
    <name type="scientific">Actinomadura barringtoniae</name>
    <dbReference type="NCBI Taxonomy" id="1427535"/>
    <lineage>
        <taxon>Bacteria</taxon>
        <taxon>Bacillati</taxon>
        <taxon>Actinomycetota</taxon>
        <taxon>Actinomycetes</taxon>
        <taxon>Streptosporangiales</taxon>
        <taxon>Thermomonosporaceae</taxon>
        <taxon>Actinomadura</taxon>
    </lineage>
</organism>
<name>A0A939T5R2_9ACTN</name>
<keyword evidence="1" id="KW-0812">Transmembrane</keyword>
<sequence>MVSDASGEAPAQPVTGTGVTTRFLNAAWGVSLVAGILTLVLGIVLVAWPEATIKVVAVLFGLQLLILGVLRVVQAIIADDSGGTRVLFALLGVLSVLVGVLVLRHLLQTVVVLALLLGMFWLIGGIIEFVHAVGDTGSGSRGWGIALSLLTAGAGIVLLVWPGMTLLTLTVITGIWFITWGLIVTGMTLYLRFAH</sequence>
<keyword evidence="1" id="KW-1133">Transmembrane helix</keyword>
<evidence type="ECO:0000256" key="1">
    <source>
        <dbReference type="SAM" id="Phobius"/>
    </source>
</evidence>
<dbReference type="Pfam" id="PF03729">
    <property type="entry name" value="DUF308"/>
    <property type="match status" value="2"/>
</dbReference>
<dbReference type="PANTHER" id="PTHR34989">
    <property type="entry name" value="PROTEIN HDED"/>
    <property type="match status" value="1"/>
</dbReference>
<dbReference type="AlphaFoldDB" id="A0A939T5R2"/>
<feature type="transmembrane region" description="Helical" evidence="1">
    <location>
        <begin position="110"/>
        <end position="130"/>
    </location>
</feature>
<accession>A0A939T5R2</accession>
<dbReference type="GO" id="GO:0005886">
    <property type="term" value="C:plasma membrane"/>
    <property type="evidence" value="ECO:0007669"/>
    <property type="project" value="TreeGrafter"/>
</dbReference>
<evidence type="ECO:0000313" key="3">
    <source>
        <dbReference type="Proteomes" id="UP000669179"/>
    </source>
</evidence>